<dbReference type="RefSeq" id="WP_015930037.1">
    <property type="nucleotide sequence ID" value="NC_011894.1"/>
</dbReference>
<protein>
    <submittedName>
        <fullName evidence="2">Alpha/beta hydrolase fold protein</fullName>
    </submittedName>
</protein>
<gene>
    <name evidence="2" type="ordered locus">Mnod_3466</name>
</gene>
<accession>B8IMJ1</accession>
<dbReference type="Gene3D" id="3.40.50.1820">
    <property type="entry name" value="alpha/beta hydrolase"/>
    <property type="match status" value="1"/>
</dbReference>
<dbReference type="SUPFAM" id="SSF53474">
    <property type="entry name" value="alpha/beta-Hydrolases"/>
    <property type="match status" value="1"/>
</dbReference>
<sequence length="390" mass="41788">MLSTAKWRASKRASRRVSSGVTEAVAKLLKSGAKLTGAAARQSHKAARQAGRAMTLTRARGDEATRPAGQFVEVDGLQVHYIARGKGRPVVLIHGNGTMAEDFVISGLVDRLAKRYRVIAIDRPGFGHTERPRHRIWTASAQARLVHRVLERLGVERPIIVGHSWGTLVSLALAVQAPDAVRGLVLLSGYYYAVRRADVALITPLAVPGIGDAARSLMPPALVHLLAPQVFQRVFRPQAVPACFQARFPVGLSIHPTQARASAEDTASMNAAAALLRPHYRGLRVPLAILSGDADAIVDPAGQSCRLHEEVAGSMLTLLPGLGHMIHYSAKAQIARAVDTILAADGKRLQWKVKGCSGLKQTRAQVGSACDQPVRSGPASQIWAVLRGTR</sequence>
<dbReference type="eggNOG" id="COG2267">
    <property type="taxonomic scope" value="Bacteria"/>
</dbReference>
<dbReference type="PRINTS" id="PR00412">
    <property type="entry name" value="EPOXHYDRLASE"/>
</dbReference>
<dbReference type="InterPro" id="IPR000073">
    <property type="entry name" value="AB_hydrolase_1"/>
</dbReference>
<keyword evidence="3" id="KW-1185">Reference proteome</keyword>
<keyword evidence="2" id="KW-0378">Hydrolase</keyword>
<dbReference type="EMBL" id="CP001349">
    <property type="protein sequence ID" value="ACL58377.1"/>
    <property type="molecule type" value="Genomic_DNA"/>
</dbReference>
<dbReference type="Proteomes" id="UP000008207">
    <property type="component" value="Chromosome"/>
</dbReference>
<dbReference type="HOGENOM" id="CLU_020336_13_0_5"/>
<dbReference type="InterPro" id="IPR050266">
    <property type="entry name" value="AB_hydrolase_sf"/>
</dbReference>
<dbReference type="GO" id="GO:0046464">
    <property type="term" value="P:acylglycerol catabolic process"/>
    <property type="evidence" value="ECO:0007669"/>
    <property type="project" value="TreeGrafter"/>
</dbReference>
<dbReference type="STRING" id="460265.Mnod_3466"/>
<evidence type="ECO:0000259" key="1">
    <source>
        <dbReference type="Pfam" id="PF00561"/>
    </source>
</evidence>
<proteinExistence type="predicted"/>
<dbReference type="GO" id="GO:0047372">
    <property type="term" value="F:monoacylglycerol lipase activity"/>
    <property type="evidence" value="ECO:0007669"/>
    <property type="project" value="TreeGrafter"/>
</dbReference>
<dbReference type="PANTHER" id="PTHR43798:SF5">
    <property type="entry name" value="MONOACYLGLYCEROL LIPASE ABHD6"/>
    <property type="match status" value="1"/>
</dbReference>
<dbReference type="Pfam" id="PF00561">
    <property type="entry name" value="Abhydrolase_1"/>
    <property type="match status" value="1"/>
</dbReference>
<dbReference type="PRINTS" id="PR00111">
    <property type="entry name" value="ABHYDROLASE"/>
</dbReference>
<dbReference type="InterPro" id="IPR029058">
    <property type="entry name" value="AB_hydrolase_fold"/>
</dbReference>
<dbReference type="AlphaFoldDB" id="B8IMJ1"/>
<dbReference type="InterPro" id="IPR000639">
    <property type="entry name" value="Epox_hydrolase-like"/>
</dbReference>
<dbReference type="ESTHER" id="metno-b8imj1">
    <property type="family name" value="6_AlphaBeta_hydrolase"/>
</dbReference>
<dbReference type="PANTHER" id="PTHR43798">
    <property type="entry name" value="MONOACYLGLYCEROL LIPASE"/>
    <property type="match status" value="1"/>
</dbReference>
<dbReference type="KEGG" id="mno:Mnod_3466"/>
<feature type="domain" description="AB hydrolase-1" evidence="1">
    <location>
        <begin position="89"/>
        <end position="189"/>
    </location>
</feature>
<evidence type="ECO:0000313" key="2">
    <source>
        <dbReference type="EMBL" id="ACL58377.1"/>
    </source>
</evidence>
<reference evidence="2 3" key="1">
    <citation type="submission" date="2009-01" db="EMBL/GenBank/DDBJ databases">
        <title>Complete sequence of chromosome of Methylobacterium nodulans ORS 2060.</title>
        <authorList>
            <consortium name="US DOE Joint Genome Institute"/>
            <person name="Lucas S."/>
            <person name="Copeland A."/>
            <person name="Lapidus A."/>
            <person name="Glavina del Rio T."/>
            <person name="Dalin E."/>
            <person name="Tice H."/>
            <person name="Bruce D."/>
            <person name="Goodwin L."/>
            <person name="Pitluck S."/>
            <person name="Sims D."/>
            <person name="Brettin T."/>
            <person name="Detter J.C."/>
            <person name="Han C."/>
            <person name="Larimer F."/>
            <person name="Land M."/>
            <person name="Hauser L."/>
            <person name="Kyrpides N."/>
            <person name="Ivanova N."/>
            <person name="Marx C.J."/>
            <person name="Richardson P."/>
        </authorList>
    </citation>
    <scope>NUCLEOTIDE SEQUENCE [LARGE SCALE GENOMIC DNA]</scope>
    <source>
        <strain evidence="3">LMG 21967 / CNCM I-2342 / ORS 2060</strain>
    </source>
</reference>
<name>B8IMJ1_METNO</name>
<organism evidence="2 3">
    <name type="scientific">Methylobacterium nodulans (strain LMG 21967 / CNCM I-2342 / ORS 2060)</name>
    <dbReference type="NCBI Taxonomy" id="460265"/>
    <lineage>
        <taxon>Bacteria</taxon>
        <taxon>Pseudomonadati</taxon>
        <taxon>Pseudomonadota</taxon>
        <taxon>Alphaproteobacteria</taxon>
        <taxon>Hyphomicrobiales</taxon>
        <taxon>Methylobacteriaceae</taxon>
        <taxon>Methylobacterium</taxon>
    </lineage>
</organism>
<dbReference type="GO" id="GO:0016020">
    <property type="term" value="C:membrane"/>
    <property type="evidence" value="ECO:0007669"/>
    <property type="project" value="TreeGrafter"/>
</dbReference>
<evidence type="ECO:0000313" key="3">
    <source>
        <dbReference type="Proteomes" id="UP000008207"/>
    </source>
</evidence>